<reference evidence="2 3" key="1">
    <citation type="journal article" date="2016" name="Mol. Biol. Evol.">
        <title>Comparative Genomics of Early-Diverging Mushroom-Forming Fungi Provides Insights into the Origins of Lignocellulose Decay Capabilities.</title>
        <authorList>
            <person name="Nagy L.G."/>
            <person name="Riley R."/>
            <person name="Tritt A."/>
            <person name="Adam C."/>
            <person name="Daum C."/>
            <person name="Floudas D."/>
            <person name="Sun H."/>
            <person name="Yadav J.S."/>
            <person name="Pangilinan J."/>
            <person name="Larsson K.H."/>
            <person name="Matsuura K."/>
            <person name="Barry K."/>
            <person name="Labutti K."/>
            <person name="Kuo R."/>
            <person name="Ohm R.A."/>
            <person name="Bhattacharya S.S."/>
            <person name="Shirouzu T."/>
            <person name="Yoshinaga Y."/>
            <person name="Martin F.M."/>
            <person name="Grigoriev I.V."/>
            <person name="Hibbett D.S."/>
        </authorList>
    </citation>
    <scope>NUCLEOTIDE SEQUENCE [LARGE SCALE GENOMIC DNA]</scope>
    <source>
        <strain evidence="2 3">CBS 109695</strain>
    </source>
</reference>
<name>A0A166U973_9AGAM</name>
<feature type="non-terminal residue" evidence="2">
    <location>
        <position position="102"/>
    </location>
</feature>
<evidence type="ECO:0000256" key="1">
    <source>
        <dbReference type="SAM" id="MobiDB-lite"/>
    </source>
</evidence>
<feature type="region of interest" description="Disordered" evidence="1">
    <location>
        <begin position="1"/>
        <end position="35"/>
    </location>
</feature>
<gene>
    <name evidence="2" type="ORF">FIBSPDRAFT_1037450</name>
</gene>
<sequence>MLTPHYPTQPSTKKRRRRSRKHTKANPDRRFNSPNSLSTLTQHLLLFYHPTMQFFKSTLFVAVAAAAFVAAAPSPAAATECLNYALPCTENSECCSNECIAS</sequence>
<feature type="compositionally biased region" description="Polar residues" evidence="1">
    <location>
        <begin position="1"/>
        <end position="10"/>
    </location>
</feature>
<evidence type="ECO:0000313" key="3">
    <source>
        <dbReference type="Proteomes" id="UP000076532"/>
    </source>
</evidence>
<organism evidence="2 3">
    <name type="scientific">Athelia psychrophila</name>
    <dbReference type="NCBI Taxonomy" id="1759441"/>
    <lineage>
        <taxon>Eukaryota</taxon>
        <taxon>Fungi</taxon>
        <taxon>Dikarya</taxon>
        <taxon>Basidiomycota</taxon>
        <taxon>Agaricomycotina</taxon>
        <taxon>Agaricomycetes</taxon>
        <taxon>Agaricomycetidae</taxon>
        <taxon>Atheliales</taxon>
        <taxon>Atheliaceae</taxon>
        <taxon>Athelia</taxon>
    </lineage>
</organism>
<dbReference type="EMBL" id="KV417489">
    <property type="protein sequence ID" value="KZP31456.1"/>
    <property type="molecule type" value="Genomic_DNA"/>
</dbReference>
<keyword evidence="3" id="KW-1185">Reference proteome</keyword>
<protein>
    <submittedName>
        <fullName evidence="2">Uncharacterized protein</fullName>
    </submittedName>
</protein>
<proteinExistence type="predicted"/>
<feature type="compositionally biased region" description="Basic residues" evidence="1">
    <location>
        <begin position="12"/>
        <end position="24"/>
    </location>
</feature>
<evidence type="ECO:0000313" key="2">
    <source>
        <dbReference type="EMBL" id="KZP31456.1"/>
    </source>
</evidence>
<dbReference type="AlphaFoldDB" id="A0A166U973"/>
<accession>A0A166U973</accession>
<dbReference type="Proteomes" id="UP000076532">
    <property type="component" value="Unassembled WGS sequence"/>
</dbReference>